<evidence type="ECO:0000313" key="2">
    <source>
        <dbReference type="EMBL" id="MBO0350807.1"/>
    </source>
</evidence>
<keyword evidence="2" id="KW-0540">Nuclease</keyword>
<keyword evidence="3" id="KW-1185">Reference proteome</keyword>
<dbReference type="InterPro" id="IPR003615">
    <property type="entry name" value="HNH_nuc"/>
</dbReference>
<reference evidence="2 3" key="1">
    <citation type="submission" date="2021-03" db="EMBL/GenBank/DDBJ databases">
        <title>Metabolic Capacity of the Antarctic Cyanobacterium Phormidium pseudopriestleyi that Sustains Oxygenic Photosynthesis in the Presence of Hydrogen Sulfide.</title>
        <authorList>
            <person name="Lumian J.E."/>
            <person name="Jungblut A.D."/>
            <person name="Dillon M.L."/>
            <person name="Hawes I."/>
            <person name="Doran P.T."/>
            <person name="Mackey T.J."/>
            <person name="Dick G.J."/>
            <person name="Grettenberger C.L."/>
            <person name="Sumner D.Y."/>
        </authorList>
    </citation>
    <scope>NUCLEOTIDE SEQUENCE [LARGE SCALE GENOMIC DNA]</scope>
    <source>
        <strain evidence="2 3">FRX01</strain>
    </source>
</reference>
<comment type="caution">
    <text evidence="2">The sequence shown here is derived from an EMBL/GenBank/DDBJ whole genome shotgun (WGS) entry which is preliminary data.</text>
</comment>
<keyword evidence="2" id="KW-0255">Endonuclease</keyword>
<dbReference type="GO" id="GO:0004519">
    <property type="term" value="F:endonuclease activity"/>
    <property type="evidence" value="ECO:0007669"/>
    <property type="project" value="UniProtKB-KW"/>
</dbReference>
<dbReference type="EMBL" id="JAFLQW010000461">
    <property type="protein sequence ID" value="MBO0350807.1"/>
    <property type="molecule type" value="Genomic_DNA"/>
</dbReference>
<feature type="domain" description="HNH nuclease" evidence="1">
    <location>
        <begin position="92"/>
        <end position="144"/>
    </location>
</feature>
<dbReference type="Proteomes" id="UP000664844">
    <property type="component" value="Unassembled WGS sequence"/>
</dbReference>
<proteinExistence type="predicted"/>
<name>A0ABS3FVC3_9CYAN</name>
<sequence>MRRKSVLSDKSKVQQAVKHCSSVKKCLQYLGLRSAGGNYKQFYKWCNKHGIVPPKGDNIVALKNSIKNRQKSLTQILRRESDYSRSELKKRLIQEGLLKNQCYECGCLPEWNGKPLSLQLDHINGVGNDNRLENLRILCPNCHTQTNTFAGRNLKQNKPNCFFCCNCGGLISKFSKKQLCRKCAAKIEGAKRRKERPPLDVLKAKVQNQGYCATGREYGVSDNAIRKWLKEAETLSSPSNVLQ</sequence>
<evidence type="ECO:0000313" key="3">
    <source>
        <dbReference type="Proteomes" id="UP000664844"/>
    </source>
</evidence>
<protein>
    <submittedName>
        <fullName evidence="2">HNH endonuclease</fullName>
    </submittedName>
</protein>
<dbReference type="RefSeq" id="WP_207089280.1">
    <property type="nucleotide sequence ID" value="NZ_JAFLQW010000461.1"/>
</dbReference>
<gene>
    <name evidence="2" type="ORF">J0895_17345</name>
</gene>
<dbReference type="SMART" id="SM00507">
    <property type="entry name" value="HNHc"/>
    <property type="match status" value="1"/>
</dbReference>
<evidence type="ECO:0000259" key="1">
    <source>
        <dbReference type="SMART" id="SM00507"/>
    </source>
</evidence>
<accession>A0ABS3FVC3</accession>
<dbReference type="Gene3D" id="1.10.30.50">
    <property type="match status" value="1"/>
</dbReference>
<keyword evidence="2" id="KW-0378">Hydrolase</keyword>
<organism evidence="2 3">
    <name type="scientific">Phormidium pseudopriestleyi FRX01</name>
    <dbReference type="NCBI Taxonomy" id="1759528"/>
    <lineage>
        <taxon>Bacteria</taxon>
        <taxon>Bacillati</taxon>
        <taxon>Cyanobacteriota</taxon>
        <taxon>Cyanophyceae</taxon>
        <taxon>Oscillatoriophycideae</taxon>
        <taxon>Oscillatoriales</taxon>
        <taxon>Oscillatoriaceae</taxon>
        <taxon>Phormidium</taxon>
    </lineage>
</organism>
<dbReference type="CDD" id="cd00085">
    <property type="entry name" value="HNHc"/>
    <property type="match status" value="1"/>
</dbReference>